<dbReference type="Gene3D" id="2.30.30.30">
    <property type="match status" value="1"/>
</dbReference>
<dbReference type="HAMAP" id="MF_00646">
    <property type="entry name" value="EFP"/>
    <property type="match status" value="1"/>
</dbReference>
<dbReference type="NCBIfam" id="NF003392">
    <property type="entry name" value="PRK04542.1"/>
    <property type="match status" value="1"/>
</dbReference>
<proteinExistence type="inferred from homology"/>
<dbReference type="SUPFAM" id="SSF50104">
    <property type="entry name" value="Translation proteins SH3-like domain"/>
    <property type="match status" value="1"/>
</dbReference>
<protein>
    <recommendedName>
        <fullName evidence="2">Elongation factor P-like protein</fullName>
    </recommendedName>
</protein>
<dbReference type="InterPro" id="IPR008991">
    <property type="entry name" value="Translation_prot_SH3-like_sf"/>
</dbReference>
<dbReference type="Pfam" id="PF09285">
    <property type="entry name" value="Elong-fact-P_C"/>
    <property type="match status" value="1"/>
</dbReference>
<evidence type="ECO:0000259" key="4">
    <source>
        <dbReference type="SMART" id="SM01185"/>
    </source>
</evidence>
<dbReference type="InterPro" id="IPR013185">
    <property type="entry name" value="Transl_elong_KOW-like"/>
</dbReference>
<dbReference type="GO" id="GO:0005829">
    <property type="term" value="C:cytosol"/>
    <property type="evidence" value="ECO:0007669"/>
    <property type="project" value="UniProtKB-ARBA"/>
</dbReference>
<name>A0A369WC24_9GAMM</name>
<comment type="caution">
    <text evidence="5">The sequence shown here is derived from an EMBL/GenBank/DDBJ whole genome shotgun (WGS) entry which is preliminary data.</text>
</comment>
<reference evidence="5 6" key="1">
    <citation type="submission" date="2018-07" db="EMBL/GenBank/DDBJ databases">
        <title>Motiliproteus coralliicola sp. nov., a bacterium isolated from Coral.</title>
        <authorList>
            <person name="Wang G."/>
        </authorList>
    </citation>
    <scope>NUCLEOTIDE SEQUENCE [LARGE SCALE GENOMIC DNA]</scope>
    <source>
        <strain evidence="5 6">C34</strain>
    </source>
</reference>
<dbReference type="FunFam" id="2.40.50.140:FF:000004">
    <property type="entry name" value="Elongation factor P"/>
    <property type="match status" value="1"/>
</dbReference>
<dbReference type="SMART" id="SM01185">
    <property type="entry name" value="EFP"/>
    <property type="match status" value="1"/>
</dbReference>
<gene>
    <name evidence="5" type="ORF">DV711_11815</name>
</gene>
<dbReference type="CDD" id="cd05794">
    <property type="entry name" value="S1_EF-P_repeat_2"/>
    <property type="match status" value="1"/>
</dbReference>
<keyword evidence="5" id="KW-0648">Protein biosynthesis</keyword>
<keyword evidence="5" id="KW-0251">Elongation factor</keyword>
<dbReference type="InterPro" id="IPR001059">
    <property type="entry name" value="Transl_elong_P/YeiP_cen"/>
</dbReference>
<evidence type="ECO:0000313" key="6">
    <source>
        <dbReference type="Proteomes" id="UP000253769"/>
    </source>
</evidence>
<dbReference type="Pfam" id="PF08207">
    <property type="entry name" value="EFP_N"/>
    <property type="match status" value="1"/>
</dbReference>
<dbReference type="InterPro" id="IPR013852">
    <property type="entry name" value="Transl_elong_P/YeiP_CS"/>
</dbReference>
<dbReference type="PIRSF" id="PIRSF005901">
    <property type="entry name" value="EF-P"/>
    <property type="match status" value="1"/>
</dbReference>
<evidence type="ECO:0000256" key="2">
    <source>
        <dbReference type="HAMAP-Rule" id="MF_00646"/>
    </source>
</evidence>
<dbReference type="Pfam" id="PF01132">
    <property type="entry name" value="EFP"/>
    <property type="match status" value="1"/>
</dbReference>
<dbReference type="EMBL" id="QQOH01000003">
    <property type="protein sequence ID" value="RDE19568.1"/>
    <property type="molecule type" value="Genomic_DNA"/>
</dbReference>
<dbReference type="AlphaFoldDB" id="A0A369WC24"/>
<evidence type="ECO:0000256" key="1">
    <source>
        <dbReference type="ARBA" id="ARBA00009479"/>
    </source>
</evidence>
<feature type="domain" description="Elongation factor P C-terminal" evidence="3">
    <location>
        <begin position="132"/>
        <end position="187"/>
    </location>
</feature>
<dbReference type="RefSeq" id="WP_114695914.1">
    <property type="nucleotide sequence ID" value="NZ_QQOH01000003.1"/>
</dbReference>
<accession>A0A369WC24</accession>
<dbReference type="PROSITE" id="PS01275">
    <property type="entry name" value="EFP"/>
    <property type="match status" value="1"/>
</dbReference>
<dbReference type="PANTHER" id="PTHR30053">
    <property type="entry name" value="ELONGATION FACTOR P"/>
    <property type="match status" value="1"/>
</dbReference>
<dbReference type="InterPro" id="IPR015365">
    <property type="entry name" value="Elong-fact-P_C"/>
</dbReference>
<dbReference type="Proteomes" id="UP000253769">
    <property type="component" value="Unassembled WGS sequence"/>
</dbReference>
<sequence length="188" mass="20849">MPKACDLKKGDVIERDGKLYITRQIDVKSPSSRGAQTLYKTRFNRIPDGQKLELSLTGDELLQSADLRRAPAQLLYQEDQLYTFMEQEEYSQHSLSSEELEGQLPYLYDGIEGLTALIVDDRMVAIELPASISLPIVETSPAIKGASASARTKPARLPTGLEVQVPEYLAEGEVIRVNTSTGKFMSRA</sequence>
<dbReference type="PANTHER" id="PTHR30053:SF14">
    <property type="entry name" value="TRANSLATION ELONGATION FACTOR KOW-LIKE DOMAIN-CONTAINING PROTEIN"/>
    <property type="match status" value="1"/>
</dbReference>
<evidence type="ECO:0000259" key="3">
    <source>
        <dbReference type="SMART" id="SM00841"/>
    </source>
</evidence>
<dbReference type="GO" id="GO:0003746">
    <property type="term" value="F:translation elongation factor activity"/>
    <property type="evidence" value="ECO:0007669"/>
    <property type="project" value="UniProtKB-UniRule"/>
</dbReference>
<dbReference type="SMART" id="SM00841">
    <property type="entry name" value="Elong-fact-P_C"/>
    <property type="match status" value="1"/>
</dbReference>
<comment type="similarity">
    <text evidence="1 2">Belongs to the elongation factor P family.</text>
</comment>
<dbReference type="Gene3D" id="2.40.50.140">
    <property type="entry name" value="Nucleic acid-binding proteins"/>
    <property type="match status" value="2"/>
</dbReference>
<dbReference type="InterPro" id="IPR011897">
    <property type="entry name" value="Transl_elong_p-like_YeiP"/>
</dbReference>
<dbReference type="InterPro" id="IPR014722">
    <property type="entry name" value="Rib_uL2_dom2"/>
</dbReference>
<feature type="domain" description="Translation elongation factor P/YeiP central" evidence="4">
    <location>
        <begin position="69"/>
        <end position="124"/>
    </location>
</feature>
<dbReference type="GO" id="GO:0043043">
    <property type="term" value="P:peptide biosynthetic process"/>
    <property type="evidence" value="ECO:0007669"/>
    <property type="project" value="InterPro"/>
</dbReference>
<dbReference type="OrthoDB" id="5599402at2"/>
<dbReference type="SUPFAM" id="SSF50249">
    <property type="entry name" value="Nucleic acid-binding proteins"/>
    <property type="match status" value="2"/>
</dbReference>
<dbReference type="InterPro" id="IPR012340">
    <property type="entry name" value="NA-bd_OB-fold"/>
</dbReference>
<organism evidence="5 6">
    <name type="scientific">Motiliproteus coralliicola</name>
    <dbReference type="NCBI Taxonomy" id="2283196"/>
    <lineage>
        <taxon>Bacteria</taxon>
        <taxon>Pseudomonadati</taxon>
        <taxon>Pseudomonadota</taxon>
        <taxon>Gammaproteobacteria</taxon>
        <taxon>Oceanospirillales</taxon>
        <taxon>Oceanospirillaceae</taxon>
        <taxon>Motiliproteus</taxon>
    </lineage>
</organism>
<evidence type="ECO:0000313" key="5">
    <source>
        <dbReference type="EMBL" id="RDE19568.1"/>
    </source>
</evidence>
<dbReference type="InterPro" id="IPR020599">
    <property type="entry name" value="Transl_elong_fac_P/YeiP"/>
</dbReference>
<keyword evidence="6" id="KW-1185">Reference proteome</keyword>